<dbReference type="Gene3D" id="1.25.10.10">
    <property type="entry name" value="Leucine-rich Repeat Variant"/>
    <property type="match status" value="1"/>
</dbReference>
<dbReference type="InterPro" id="IPR016024">
    <property type="entry name" value="ARM-type_fold"/>
</dbReference>
<dbReference type="InterPro" id="IPR011989">
    <property type="entry name" value="ARM-like"/>
</dbReference>
<reference evidence="2" key="1">
    <citation type="submission" date="2023-06" db="EMBL/GenBank/DDBJ databases">
        <title>Genomic analysis of the entomopathogenic nematode Steinernema hermaphroditum.</title>
        <authorList>
            <person name="Schwarz E.M."/>
            <person name="Heppert J.K."/>
            <person name="Baniya A."/>
            <person name="Schwartz H.T."/>
            <person name="Tan C.-H."/>
            <person name="Antoshechkin I."/>
            <person name="Sternberg P.W."/>
            <person name="Goodrich-Blair H."/>
            <person name="Dillman A.R."/>
        </authorList>
    </citation>
    <scope>NUCLEOTIDE SEQUENCE</scope>
    <source>
        <strain evidence="2">PS9179</strain>
        <tissue evidence="2">Whole animal</tissue>
    </source>
</reference>
<dbReference type="Proteomes" id="UP001175271">
    <property type="component" value="Unassembled WGS sequence"/>
</dbReference>
<comment type="caution">
    <text evidence="2">The sequence shown here is derived from an EMBL/GenBank/DDBJ whole genome shotgun (WGS) entry which is preliminary data.</text>
</comment>
<evidence type="ECO:0000256" key="1">
    <source>
        <dbReference type="SAM" id="MobiDB-lite"/>
    </source>
</evidence>
<evidence type="ECO:0000313" key="2">
    <source>
        <dbReference type="EMBL" id="KAK0415581.1"/>
    </source>
</evidence>
<feature type="region of interest" description="Disordered" evidence="1">
    <location>
        <begin position="899"/>
        <end position="921"/>
    </location>
</feature>
<dbReference type="AlphaFoldDB" id="A0AA39I0K2"/>
<feature type="compositionally biased region" description="Basic and acidic residues" evidence="1">
    <location>
        <begin position="785"/>
        <end position="797"/>
    </location>
</feature>
<dbReference type="SUPFAM" id="SSF48371">
    <property type="entry name" value="ARM repeat"/>
    <property type="match status" value="1"/>
</dbReference>
<evidence type="ECO:0000313" key="3">
    <source>
        <dbReference type="Proteomes" id="UP001175271"/>
    </source>
</evidence>
<feature type="region of interest" description="Disordered" evidence="1">
    <location>
        <begin position="771"/>
        <end position="831"/>
    </location>
</feature>
<organism evidence="2 3">
    <name type="scientific">Steinernema hermaphroditum</name>
    <dbReference type="NCBI Taxonomy" id="289476"/>
    <lineage>
        <taxon>Eukaryota</taxon>
        <taxon>Metazoa</taxon>
        <taxon>Ecdysozoa</taxon>
        <taxon>Nematoda</taxon>
        <taxon>Chromadorea</taxon>
        <taxon>Rhabditida</taxon>
        <taxon>Tylenchina</taxon>
        <taxon>Panagrolaimomorpha</taxon>
        <taxon>Strongyloidoidea</taxon>
        <taxon>Steinernematidae</taxon>
        <taxon>Steinernema</taxon>
    </lineage>
</organism>
<feature type="compositionally biased region" description="Polar residues" evidence="1">
    <location>
        <begin position="798"/>
        <end position="818"/>
    </location>
</feature>
<proteinExistence type="predicted"/>
<keyword evidence="3" id="KW-1185">Reference proteome</keyword>
<feature type="compositionally biased region" description="Low complexity" evidence="1">
    <location>
        <begin position="35"/>
        <end position="62"/>
    </location>
</feature>
<feature type="compositionally biased region" description="Polar residues" evidence="1">
    <location>
        <begin position="771"/>
        <end position="780"/>
    </location>
</feature>
<accession>A0AA39I0K2</accession>
<dbReference type="EMBL" id="JAUCMV010000002">
    <property type="protein sequence ID" value="KAK0415581.1"/>
    <property type="molecule type" value="Genomic_DNA"/>
</dbReference>
<feature type="region of interest" description="Disordered" evidence="1">
    <location>
        <begin position="843"/>
        <end position="865"/>
    </location>
</feature>
<protein>
    <submittedName>
        <fullName evidence="2">Uncharacterized protein</fullName>
    </submittedName>
</protein>
<sequence>MSDYPYHNNPSTPENTPKRNPKRQIPGAPPPFPPASGSSYYSYQQFQQQQQQNRPPQQWSQPDPDAYNPQGVSNYNQTANWVHGNMYSSSAALPSYHGSAAPSVVSNLSYNGRDVDDNMSTISTMTGYGGGYSSRASTCSNHPNENIDPSRTLDFVSELIQMVDDVDAQIRSRAMNNFLQLMQKKIAGQSCLVSLPEDVRMKLFSVLVECVRKRTQQGDEKEVSILMQILQYIGTLTDFIKVFDQLTQDTRGAAMHTVFNAIVLSKPGMIRDRMEQNKLIHIFFFIHSALEASEHCKKCLRHIQVVRRFLDVLGAVLASPGDMRYTFRLQRVIYTCVSMVVGPKEDLVKEVVNRGIIEYFLKSLEAAGDALRNGAQGQGARVQYFLSAVLKHLYELLKASKKVVRDRASFNDDVCRRFLGNDGFRKVAKHINSVNPKTSEYALLCLCYTAHRQELKNQDLREPVRLLLSFVNQLIADRRSVQFDPVQIHAKKITGILNKVLSPLACISQIKSVKEQLSLASITNTCLSCIEQEQKMNNADGIESCLIILNNLCNATNNQYCSQVQTELLRSKNGPVVLLDQLSYGEFVNKKMVMKILSRQKEENLDHLVTTISSDSQWNYASALYYGIDKFGSDVERCSHSEHKDSKCPQFDEFLKMAFNFLRTLCTTSLEFASDFATNYLGKNPSKNIILQLCRCKNEALTIAIVDFTKAIGSREPGIFVDLRNSMEFETCLEAYARTPNELGAKCAELLGMLKDYSARFSEDISSLDTSINIRPQDGSSPVKHLPDEADNMDAHRSPSSSEASPTLPRSSVWNVQTPAGPRSSASSPGFFPTIVESLQKSFNTSTSLSSSPAPSPSPPPADRAAQEAAMAMYYKTKMCKNGDKCRFLKMRRGCNFAHSQEERRSPSSELVMPKPRLSKKEEDRRWLNEEVKHLKALYNETMK</sequence>
<feature type="compositionally biased region" description="Low complexity" evidence="1">
    <location>
        <begin position="819"/>
        <end position="831"/>
    </location>
</feature>
<gene>
    <name evidence="2" type="ORF">QR680_012011</name>
</gene>
<feature type="region of interest" description="Disordered" evidence="1">
    <location>
        <begin position="1"/>
        <end position="75"/>
    </location>
</feature>
<name>A0AA39I0K2_9BILA</name>